<dbReference type="RefSeq" id="WP_255187540.1">
    <property type="nucleotide sequence ID" value="NZ_CP113517.1"/>
</dbReference>
<keyword evidence="9 11" id="KW-0482">Metalloprotease</keyword>
<keyword evidence="11" id="KW-0479">Metal-binding</keyword>
<dbReference type="Pfam" id="PF17820">
    <property type="entry name" value="PDZ_6"/>
    <property type="match status" value="1"/>
</dbReference>
<sequence length="454" mass="50059">METLHTLFYFIVAIAILVAFHELGHFWVARKTGVKVIRFSIGFGKKLWVFQKSPDQTEFVISAIPLGGYVKMVDEREGEVRPEDLPYAFNRQSVAVRTAIVAAGPLFNLILAVFLFWLVMIIGETGLKPILGEVQPGTLAAEAGFQSGDEILRVNQKPTPTWSIALDEVFSSAIDGQRDIVVDVKTSDEQQQFRVIALVDEDIKSPEDFNERLGLKPWMPLIKPVIGKLLEDGAAKQAGLQSGDLILSADGQAIQDWRQWVEYVQAKPDTPIKVVVERHEVQVELQIIPRKEAQQDGKVIGKIGAGVDVPKELLSGLQVEYSLSPVAAIPAAFEKTWFYATSTLKMIGKMFIGTASVDNLSGPISIAQYAGQSAEMGFTAFLKFLGLVSVSLGVLNLLPVPVLDGGHLLFYAVELIKGSPVPDRLQMYFQQLGMFLLMALMALALFLDLDRLFQ</sequence>
<gene>
    <name evidence="13" type="primary">rseP</name>
    <name evidence="13" type="ORF">NM686_008965</name>
</gene>
<feature type="transmembrane region" description="Helical" evidence="11">
    <location>
        <begin position="380"/>
        <end position="398"/>
    </location>
</feature>
<keyword evidence="5 11" id="KW-0812">Transmembrane</keyword>
<comment type="cofactor">
    <cofactor evidence="1 11">
        <name>Zn(2+)</name>
        <dbReference type="ChEBI" id="CHEBI:29105"/>
    </cofactor>
</comment>
<evidence type="ECO:0000256" key="1">
    <source>
        <dbReference type="ARBA" id="ARBA00001947"/>
    </source>
</evidence>
<dbReference type="InterPro" id="IPR008915">
    <property type="entry name" value="Peptidase_M50"/>
</dbReference>
<comment type="similarity">
    <text evidence="3 11">Belongs to the peptidase M50B family.</text>
</comment>
<keyword evidence="4" id="KW-0645">Protease</keyword>
<protein>
    <recommendedName>
        <fullName evidence="11">Zinc metalloprotease</fullName>
        <ecNumber evidence="11">3.4.24.-</ecNumber>
    </recommendedName>
</protein>
<dbReference type="PANTHER" id="PTHR42837">
    <property type="entry name" value="REGULATOR OF SIGMA-E PROTEASE RSEP"/>
    <property type="match status" value="1"/>
</dbReference>
<dbReference type="SMART" id="SM00228">
    <property type="entry name" value="PDZ"/>
    <property type="match status" value="2"/>
</dbReference>
<dbReference type="InterPro" id="IPR001478">
    <property type="entry name" value="PDZ"/>
</dbReference>
<evidence type="ECO:0000256" key="10">
    <source>
        <dbReference type="ARBA" id="ARBA00023136"/>
    </source>
</evidence>
<evidence type="ECO:0000256" key="8">
    <source>
        <dbReference type="ARBA" id="ARBA00022989"/>
    </source>
</evidence>
<dbReference type="EC" id="3.4.24.-" evidence="11"/>
<dbReference type="EMBL" id="CP113517">
    <property type="protein sequence ID" value="WAR46628.1"/>
    <property type="molecule type" value="Genomic_DNA"/>
</dbReference>
<keyword evidence="14" id="KW-1185">Reference proteome</keyword>
<feature type="transmembrane region" description="Helical" evidence="11">
    <location>
        <begin position="94"/>
        <end position="119"/>
    </location>
</feature>
<feature type="transmembrane region" description="Helical" evidence="11">
    <location>
        <begin position="428"/>
        <end position="447"/>
    </location>
</feature>
<feature type="domain" description="PDZ" evidence="12">
    <location>
        <begin position="211"/>
        <end position="280"/>
    </location>
</feature>
<evidence type="ECO:0000256" key="2">
    <source>
        <dbReference type="ARBA" id="ARBA00004141"/>
    </source>
</evidence>
<proteinExistence type="inferred from homology"/>
<evidence type="ECO:0000256" key="4">
    <source>
        <dbReference type="ARBA" id="ARBA00022670"/>
    </source>
</evidence>
<dbReference type="PANTHER" id="PTHR42837:SF2">
    <property type="entry name" value="MEMBRANE METALLOPROTEASE ARASP2, CHLOROPLASTIC-RELATED"/>
    <property type="match status" value="1"/>
</dbReference>
<keyword evidence="10 11" id="KW-0472">Membrane</keyword>
<evidence type="ECO:0000256" key="6">
    <source>
        <dbReference type="ARBA" id="ARBA00022801"/>
    </source>
</evidence>
<comment type="subcellular location">
    <subcellularLocation>
        <location evidence="2">Membrane</location>
        <topology evidence="2">Multi-pass membrane protein</topology>
    </subcellularLocation>
</comment>
<evidence type="ECO:0000256" key="3">
    <source>
        <dbReference type="ARBA" id="ARBA00007931"/>
    </source>
</evidence>
<dbReference type="InterPro" id="IPR004387">
    <property type="entry name" value="Pept_M50_Zn"/>
</dbReference>
<evidence type="ECO:0000259" key="12">
    <source>
        <dbReference type="SMART" id="SM00228"/>
    </source>
</evidence>
<organism evidence="13 14">
    <name type="scientific">Methylomonas rapida</name>
    <dbReference type="NCBI Taxonomy" id="2963939"/>
    <lineage>
        <taxon>Bacteria</taxon>
        <taxon>Pseudomonadati</taxon>
        <taxon>Pseudomonadota</taxon>
        <taxon>Gammaproteobacteria</taxon>
        <taxon>Methylococcales</taxon>
        <taxon>Methylococcaceae</taxon>
        <taxon>Methylomonas</taxon>
    </lineage>
</organism>
<keyword evidence="6 11" id="KW-0378">Hydrolase</keyword>
<evidence type="ECO:0000256" key="5">
    <source>
        <dbReference type="ARBA" id="ARBA00022692"/>
    </source>
</evidence>
<evidence type="ECO:0000256" key="11">
    <source>
        <dbReference type="RuleBase" id="RU362031"/>
    </source>
</evidence>
<feature type="domain" description="PDZ" evidence="12">
    <location>
        <begin position="115"/>
        <end position="188"/>
    </location>
</feature>
<name>A0ABY7GQ41_9GAMM</name>
<dbReference type="NCBIfam" id="TIGR00054">
    <property type="entry name" value="RIP metalloprotease RseP"/>
    <property type="match status" value="1"/>
</dbReference>
<dbReference type="SUPFAM" id="SSF50156">
    <property type="entry name" value="PDZ domain-like"/>
    <property type="match status" value="2"/>
</dbReference>
<keyword evidence="8 11" id="KW-1133">Transmembrane helix</keyword>
<reference evidence="13" key="1">
    <citation type="submission" date="2022-11" db="EMBL/GenBank/DDBJ databases">
        <title>Methylomonas rapida sp. nov., Carotenoid-Producing Obligate Methanotrophs with High Growth Characteristics and Biotechnological Potential.</title>
        <authorList>
            <person name="Tikhonova E.N."/>
            <person name="Suleimanov R.Z."/>
            <person name="Miroshnikov K."/>
            <person name="Oshkin I.Y."/>
            <person name="Belova S.E."/>
            <person name="Danilova O.V."/>
            <person name="Ashikhmin A."/>
            <person name="Konopkin A."/>
            <person name="But S.Y."/>
            <person name="Khmelenina V.N."/>
            <person name="Kuznetsov N."/>
            <person name="Pimenov N.V."/>
            <person name="Dedysh S.N."/>
        </authorList>
    </citation>
    <scope>NUCLEOTIDE SEQUENCE</scope>
    <source>
        <strain evidence="13">MP1</strain>
    </source>
</reference>
<evidence type="ECO:0000313" key="14">
    <source>
        <dbReference type="Proteomes" id="UP001162780"/>
    </source>
</evidence>
<feature type="transmembrane region" description="Helical" evidence="11">
    <location>
        <begin position="7"/>
        <end position="28"/>
    </location>
</feature>
<dbReference type="Pfam" id="PF02163">
    <property type="entry name" value="Peptidase_M50"/>
    <property type="match status" value="1"/>
</dbReference>
<keyword evidence="7 11" id="KW-0862">Zinc</keyword>
<dbReference type="GO" id="GO:0008237">
    <property type="term" value="F:metallopeptidase activity"/>
    <property type="evidence" value="ECO:0007669"/>
    <property type="project" value="UniProtKB-KW"/>
</dbReference>
<dbReference type="Gene3D" id="2.30.42.10">
    <property type="match status" value="2"/>
</dbReference>
<dbReference type="Proteomes" id="UP001162780">
    <property type="component" value="Chromosome"/>
</dbReference>
<dbReference type="CDD" id="cd23081">
    <property type="entry name" value="cpPDZ_EcRseP-like"/>
    <property type="match status" value="1"/>
</dbReference>
<dbReference type="InterPro" id="IPR036034">
    <property type="entry name" value="PDZ_sf"/>
</dbReference>
<dbReference type="CDD" id="cd06163">
    <property type="entry name" value="S2P-M50_PDZ_RseP-like"/>
    <property type="match status" value="1"/>
</dbReference>
<evidence type="ECO:0000313" key="13">
    <source>
        <dbReference type="EMBL" id="WAR46628.1"/>
    </source>
</evidence>
<accession>A0ABY7GQ41</accession>
<evidence type="ECO:0000256" key="9">
    <source>
        <dbReference type="ARBA" id="ARBA00023049"/>
    </source>
</evidence>
<dbReference type="InterPro" id="IPR041489">
    <property type="entry name" value="PDZ_6"/>
</dbReference>
<evidence type="ECO:0000256" key="7">
    <source>
        <dbReference type="ARBA" id="ARBA00022833"/>
    </source>
</evidence>